<dbReference type="EMBL" id="MF766045">
    <property type="protein sequence ID" value="ATI18731.1"/>
    <property type="molecule type" value="Genomic_DNA"/>
</dbReference>
<feature type="region of interest" description="Disordered" evidence="1">
    <location>
        <begin position="139"/>
        <end position="165"/>
    </location>
</feature>
<name>A0A291LHB1_9CAUD</name>
<accession>A0A291LHB1</accession>
<evidence type="ECO:0000313" key="4">
    <source>
        <dbReference type="Proteomes" id="UP000229313"/>
    </source>
</evidence>
<gene>
    <name evidence="3" type="ORF">SEA_DAUDAU_30</name>
</gene>
<keyword evidence="2" id="KW-0472">Membrane</keyword>
<evidence type="ECO:0000313" key="3">
    <source>
        <dbReference type="EMBL" id="ATI18731.1"/>
    </source>
</evidence>
<proteinExistence type="predicted"/>
<protein>
    <submittedName>
        <fullName evidence="3">Uncharacterized protein</fullName>
    </submittedName>
</protein>
<evidence type="ECO:0000256" key="1">
    <source>
        <dbReference type="SAM" id="MobiDB-lite"/>
    </source>
</evidence>
<organism evidence="3 4">
    <name type="scientific">Streptomyces phage Daudau</name>
    <dbReference type="NCBI Taxonomy" id="2041206"/>
    <lineage>
        <taxon>Viruses</taxon>
        <taxon>Duplodnaviria</taxon>
        <taxon>Heunggongvirae</taxon>
        <taxon>Uroviricota</taxon>
        <taxon>Caudoviricetes</taxon>
        <taxon>Arquatrovirinae</taxon>
        <taxon>Caelumvirus</taxon>
        <taxon>Caelumvirus daudau</taxon>
    </lineage>
</organism>
<keyword evidence="4" id="KW-1185">Reference proteome</keyword>
<evidence type="ECO:0000256" key="2">
    <source>
        <dbReference type="SAM" id="Phobius"/>
    </source>
</evidence>
<reference evidence="4" key="1">
    <citation type="submission" date="2017-08" db="EMBL/GenBank/DDBJ databases">
        <authorList>
            <person name="de Groot N.N."/>
        </authorList>
    </citation>
    <scope>NUCLEOTIDE SEQUENCE [LARGE SCALE GENOMIC DNA]</scope>
</reference>
<feature type="transmembrane region" description="Helical" evidence="2">
    <location>
        <begin position="107"/>
        <end position="126"/>
    </location>
</feature>
<dbReference type="Proteomes" id="UP000229313">
    <property type="component" value="Segment"/>
</dbReference>
<keyword evidence="2" id="KW-0812">Transmembrane</keyword>
<sequence>MEHGLGPDHWRGKGELSSTDGLITLVVDYGDEDYYIDARPGYDSAKMRGILKQARARGLEPMEADECEPELLEDGTVRVYLALAAQPAPAPVEMQEKRRNSAAKRMTLAFALVACMAGALLMPSPLRWDYIHNQSAWKRDHPNHTHWNREEQASYTYDAPEEKGH</sequence>
<feature type="compositionally biased region" description="Basic and acidic residues" evidence="1">
    <location>
        <begin position="139"/>
        <end position="152"/>
    </location>
</feature>
<keyword evidence="2" id="KW-1133">Transmembrane helix</keyword>